<gene>
    <name evidence="1" type="ORF">NPIL_448661</name>
</gene>
<dbReference type="AlphaFoldDB" id="A0A8X6MGA6"/>
<accession>A0A8X6MGA6</accession>
<sequence length="114" mass="12310">MLVTSPSVHNPTPNGLAPRAPSVIALPVIGLCLSTNIPGTEDICRTIWGLLLGTPPPRGEIPPLPPAQSCPLINLIQFPTFICNLNGVYLINFLMNPLKVPPSKFFPKVCGRRF</sequence>
<evidence type="ECO:0000313" key="1">
    <source>
        <dbReference type="EMBL" id="GFS50513.1"/>
    </source>
</evidence>
<organism evidence="1 2">
    <name type="scientific">Nephila pilipes</name>
    <name type="common">Giant wood spider</name>
    <name type="synonym">Nephila maculata</name>
    <dbReference type="NCBI Taxonomy" id="299642"/>
    <lineage>
        <taxon>Eukaryota</taxon>
        <taxon>Metazoa</taxon>
        <taxon>Ecdysozoa</taxon>
        <taxon>Arthropoda</taxon>
        <taxon>Chelicerata</taxon>
        <taxon>Arachnida</taxon>
        <taxon>Araneae</taxon>
        <taxon>Araneomorphae</taxon>
        <taxon>Entelegynae</taxon>
        <taxon>Araneoidea</taxon>
        <taxon>Nephilidae</taxon>
        <taxon>Nephila</taxon>
    </lineage>
</organism>
<protein>
    <submittedName>
        <fullName evidence="1">Uncharacterized protein</fullName>
    </submittedName>
</protein>
<name>A0A8X6MGA6_NEPPI</name>
<dbReference type="EMBL" id="BMAW01091561">
    <property type="protein sequence ID" value="GFS50513.1"/>
    <property type="molecule type" value="Genomic_DNA"/>
</dbReference>
<proteinExistence type="predicted"/>
<dbReference type="Proteomes" id="UP000887013">
    <property type="component" value="Unassembled WGS sequence"/>
</dbReference>
<reference evidence="1" key="1">
    <citation type="submission" date="2020-08" db="EMBL/GenBank/DDBJ databases">
        <title>Multicomponent nature underlies the extraordinary mechanical properties of spider dragline silk.</title>
        <authorList>
            <person name="Kono N."/>
            <person name="Nakamura H."/>
            <person name="Mori M."/>
            <person name="Yoshida Y."/>
            <person name="Ohtoshi R."/>
            <person name="Malay A.D."/>
            <person name="Moran D.A.P."/>
            <person name="Tomita M."/>
            <person name="Numata K."/>
            <person name="Arakawa K."/>
        </authorList>
    </citation>
    <scope>NUCLEOTIDE SEQUENCE</scope>
</reference>
<keyword evidence="2" id="KW-1185">Reference proteome</keyword>
<comment type="caution">
    <text evidence="1">The sequence shown here is derived from an EMBL/GenBank/DDBJ whole genome shotgun (WGS) entry which is preliminary data.</text>
</comment>
<evidence type="ECO:0000313" key="2">
    <source>
        <dbReference type="Proteomes" id="UP000887013"/>
    </source>
</evidence>